<proteinExistence type="predicted"/>
<comment type="caution">
    <text evidence="4">The sequence shown here is derived from an EMBL/GenBank/DDBJ whole genome shotgun (WGS) entry which is preliminary data.</text>
</comment>
<dbReference type="InterPro" id="IPR000086">
    <property type="entry name" value="NUDIX_hydrolase_dom"/>
</dbReference>
<protein>
    <submittedName>
        <fullName evidence="4">NUDIX hydrolase</fullName>
    </submittedName>
</protein>
<dbReference type="InterPro" id="IPR020084">
    <property type="entry name" value="NUDIX_hydrolase_CS"/>
</dbReference>
<evidence type="ECO:0000313" key="4">
    <source>
        <dbReference type="EMBL" id="MBU5439167.1"/>
    </source>
</evidence>
<dbReference type="Proteomes" id="UP000749471">
    <property type="component" value="Unassembled WGS sequence"/>
</dbReference>
<evidence type="ECO:0000259" key="3">
    <source>
        <dbReference type="PROSITE" id="PS51462"/>
    </source>
</evidence>
<dbReference type="PROSITE" id="PS00893">
    <property type="entry name" value="NUDIX_BOX"/>
    <property type="match status" value="1"/>
</dbReference>
<dbReference type="EMBL" id="JAHLPM010000012">
    <property type="protein sequence ID" value="MBU5439167.1"/>
    <property type="molecule type" value="Genomic_DNA"/>
</dbReference>
<keyword evidence="2 4" id="KW-0378">Hydrolase</keyword>
<reference evidence="4 5" key="1">
    <citation type="submission" date="2021-06" db="EMBL/GenBank/DDBJ databases">
        <authorList>
            <person name="Sun Q."/>
            <person name="Li D."/>
        </authorList>
    </citation>
    <scope>NUCLEOTIDE SEQUENCE [LARGE SCALE GENOMIC DNA]</scope>
    <source>
        <strain evidence="4 5">MSJ-40</strain>
    </source>
</reference>
<name>A0ABS6E8R9_9FIRM</name>
<feature type="domain" description="Nudix hydrolase" evidence="3">
    <location>
        <begin position="17"/>
        <end position="148"/>
    </location>
</feature>
<dbReference type="CDD" id="cd04677">
    <property type="entry name" value="NUDIX_Hydrolase"/>
    <property type="match status" value="1"/>
</dbReference>
<organism evidence="4 5">
    <name type="scientific">Tissierella simiarum</name>
    <dbReference type="NCBI Taxonomy" id="2841534"/>
    <lineage>
        <taxon>Bacteria</taxon>
        <taxon>Bacillati</taxon>
        <taxon>Bacillota</taxon>
        <taxon>Tissierellia</taxon>
        <taxon>Tissierellales</taxon>
        <taxon>Tissierellaceae</taxon>
        <taxon>Tissierella</taxon>
    </lineage>
</organism>
<dbReference type="PANTHER" id="PTHR43046">
    <property type="entry name" value="GDP-MANNOSE MANNOSYL HYDROLASE"/>
    <property type="match status" value="1"/>
</dbReference>
<dbReference type="PANTHER" id="PTHR43046:SF2">
    <property type="entry name" value="8-OXO-DGTP DIPHOSPHATASE-RELATED"/>
    <property type="match status" value="1"/>
</dbReference>
<dbReference type="PROSITE" id="PS51462">
    <property type="entry name" value="NUDIX"/>
    <property type="match status" value="1"/>
</dbReference>
<gene>
    <name evidence="4" type="ORF">KQI42_14185</name>
</gene>
<dbReference type="Pfam" id="PF00293">
    <property type="entry name" value="NUDIX"/>
    <property type="match status" value="1"/>
</dbReference>
<evidence type="ECO:0000256" key="1">
    <source>
        <dbReference type="ARBA" id="ARBA00001946"/>
    </source>
</evidence>
<sequence>MADYIGDLRKLIGTRPIIMCGANVILLNEKEEILLHHRVDRDWWGLPGGAMELSESLEQTAGREVFEEIGITCGKLKLFNIYSGKELYYKYPDGNEVYNITATYICKDYSGEIMVDLTEGRDAKFFPLNNIPSNLSSPIKGIIEEFILKHRELKV</sequence>
<comment type="cofactor">
    <cofactor evidence="1">
        <name>Mg(2+)</name>
        <dbReference type="ChEBI" id="CHEBI:18420"/>
    </cofactor>
</comment>
<accession>A0ABS6E8R9</accession>
<dbReference type="GO" id="GO:0016787">
    <property type="term" value="F:hydrolase activity"/>
    <property type="evidence" value="ECO:0007669"/>
    <property type="project" value="UniProtKB-KW"/>
</dbReference>
<evidence type="ECO:0000313" key="5">
    <source>
        <dbReference type="Proteomes" id="UP000749471"/>
    </source>
</evidence>
<dbReference type="RefSeq" id="WP_216520870.1">
    <property type="nucleotide sequence ID" value="NZ_JAHLPM010000012.1"/>
</dbReference>
<keyword evidence="5" id="KW-1185">Reference proteome</keyword>
<evidence type="ECO:0000256" key="2">
    <source>
        <dbReference type="ARBA" id="ARBA00022801"/>
    </source>
</evidence>